<comment type="caution">
    <text evidence="2">The sequence shown here is derived from an EMBL/GenBank/DDBJ whole genome shotgun (WGS) entry which is preliminary data.</text>
</comment>
<dbReference type="Proteomes" id="UP000324222">
    <property type="component" value="Unassembled WGS sequence"/>
</dbReference>
<evidence type="ECO:0000256" key="1">
    <source>
        <dbReference type="SAM" id="MobiDB-lite"/>
    </source>
</evidence>
<name>A0A5B7DQE0_PORTR</name>
<protein>
    <submittedName>
        <fullName evidence="2">Uncharacterized protein</fullName>
    </submittedName>
</protein>
<dbReference type="EMBL" id="VSRR010001192">
    <property type="protein sequence ID" value="MPC23327.1"/>
    <property type="molecule type" value="Genomic_DNA"/>
</dbReference>
<proteinExistence type="predicted"/>
<dbReference type="AlphaFoldDB" id="A0A5B7DQE0"/>
<organism evidence="2 3">
    <name type="scientific">Portunus trituberculatus</name>
    <name type="common">Swimming crab</name>
    <name type="synonym">Neptunus trituberculatus</name>
    <dbReference type="NCBI Taxonomy" id="210409"/>
    <lineage>
        <taxon>Eukaryota</taxon>
        <taxon>Metazoa</taxon>
        <taxon>Ecdysozoa</taxon>
        <taxon>Arthropoda</taxon>
        <taxon>Crustacea</taxon>
        <taxon>Multicrustacea</taxon>
        <taxon>Malacostraca</taxon>
        <taxon>Eumalacostraca</taxon>
        <taxon>Eucarida</taxon>
        <taxon>Decapoda</taxon>
        <taxon>Pleocyemata</taxon>
        <taxon>Brachyura</taxon>
        <taxon>Eubrachyura</taxon>
        <taxon>Portunoidea</taxon>
        <taxon>Portunidae</taxon>
        <taxon>Portuninae</taxon>
        <taxon>Portunus</taxon>
    </lineage>
</organism>
<evidence type="ECO:0000313" key="3">
    <source>
        <dbReference type="Proteomes" id="UP000324222"/>
    </source>
</evidence>
<keyword evidence="3" id="KW-1185">Reference proteome</keyword>
<feature type="region of interest" description="Disordered" evidence="1">
    <location>
        <begin position="104"/>
        <end position="130"/>
    </location>
</feature>
<evidence type="ECO:0000313" key="2">
    <source>
        <dbReference type="EMBL" id="MPC23327.1"/>
    </source>
</evidence>
<sequence length="177" mass="19867">MIHHVDKDPIIGTSFKNSARSNTLHALSISTQHLQEVLRGDILACVVFKHTWVHIRAIRSVDHHTGSWISEKKSGFGAVKPPISHRLPISPTCIQSSNHQTLQLCPSSHPSRKNTSRLCESPRSNEEKENYGSYCSTQMCTYLMAVIHPAGRASQQHRPQVSVMSLYRVLLIGCLHR</sequence>
<accession>A0A5B7DQE0</accession>
<gene>
    <name evidence="2" type="ORF">E2C01_016370</name>
</gene>
<reference evidence="2 3" key="1">
    <citation type="submission" date="2019-05" db="EMBL/GenBank/DDBJ databases">
        <title>Another draft genome of Portunus trituberculatus and its Hox gene families provides insights of decapod evolution.</title>
        <authorList>
            <person name="Jeong J.-H."/>
            <person name="Song I."/>
            <person name="Kim S."/>
            <person name="Choi T."/>
            <person name="Kim D."/>
            <person name="Ryu S."/>
            <person name="Kim W."/>
        </authorList>
    </citation>
    <scope>NUCLEOTIDE SEQUENCE [LARGE SCALE GENOMIC DNA]</scope>
    <source>
        <tissue evidence="2">Muscle</tissue>
    </source>
</reference>